<organism evidence="1 3">
    <name type="scientific">Dorea longicatena</name>
    <dbReference type="NCBI Taxonomy" id="88431"/>
    <lineage>
        <taxon>Bacteria</taxon>
        <taxon>Bacillati</taxon>
        <taxon>Bacillota</taxon>
        <taxon>Clostridia</taxon>
        <taxon>Lachnospirales</taxon>
        <taxon>Lachnospiraceae</taxon>
        <taxon>Dorea</taxon>
    </lineage>
</organism>
<protein>
    <submittedName>
        <fullName evidence="1">Uncharacterized protein</fullName>
    </submittedName>
</protein>
<evidence type="ECO:0000313" key="1">
    <source>
        <dbReference type="EMBL" id="CUO95488.1"/>
    </source>
</evidence>
<dbReference type="EMBL" id="CABHNM010000038">
    <property type="protein sequence ID" value="VUX09279.1"/>
    <property type="molecule type" value="Genomic_DNA"/>
</dbReference>
<evidence type="ECO:0000313" key="2">
    <source>
        <dbReference type="EMBL" id="VUX09279.1"/>
    </source>
</evidence>
<sequence>MVFKLIQTHFCCADTKNFSNKTAYFYEFL</sequence>
<proteinExistence type="predicted"/>
<dbReference type="Proteomes" id="UP000398619">
    <property type="component" value="Unassembled WGS sequence"/>
</dbReference>
<dbReference type="AlphaFoldDB" id="A0A174JCZ7"/>
<gene>
    <name evidence="2" type="ORF">DLSSTS7063_01631</name>
    <name evidence="1" type="ORF">ERS852526_00076</name>
</gene>
<evidence type="ECO:0000313" key="4">
    <source>
        <dbReference type="Proteomes" id="UP000398619"/>
    </source>
</evidence>
<reference evidence="1 3" key="1">
    <citation type="submission" date="2015-09" db="EMBL/GenBank/DDBJ databases">
        <authorList>
            <consortium name="Pathogen Informatics"/>
        </authorList>
    </citation>
    <scope>NUCLEOTIDE SEQUENCE [LARGE SCALE GENOMIC DNA]</scope>
    <source>
        <strain evidence="1 3">2789STDY5834914</strain>
    </source>
</reference>
<name>A0A174JCZ7_9FIRM</name>
<dbReference type="EMBL" id="CZAY01000001">
    <property type="protein sequence ID" value="CUO95488.1"/>
    <property type="molecule type" value="Genomic_DNA"/>
</dbReference>
<accession>A0A174JCZ7</accession>
<reference evidence="2 4" key="2">
    <citation type="submission" date="2019-07" db="EMBL/GenBank/DDBJ databases">
        <authorList>
            <person name="Hibberd C M."/>
            <person name="Gehrig L. J."/>
            <person name="Chang H.-W."/>
            <person name="Venkatesh S."/>
        </authorList>
    </citation>
    <scope>NUCLEOTIDE SEQUENCE [LARGE SCALE GENOMIC DNA]</scope>
    <source>
        <strain evidence="2">Dorea_longicatena_SSTS_Bg7063</strain>
    </source>
</reference>
<dbReference type="Proteomes" id="UP000095485">
    <property type="component" value="Unassembled WGS sequence"/>
</dbReference>
<evidence type="ECO:0000313" key="3">
    <source>
        <dbReference type="Proteomes" id="UP000095485"/>
    </source>
</evidence>